<dbReference type="OrthoDB" id="10525875at2759"/>
<proteinExistence type="predicted"/>
<comment type="caution">
    <text evidence="1">The sequence shown here is derived from an EMBL/GenBank/DDBJ whole genome shotgun (WGS) entry which is preliminary data.</text>
</comment>
<keyword evidence="2" id="KW-1185">Reference proteome</keyword>
<dbReference type="AlphaFoldDB" id="A0A9P3G0Q0"/>
<protein>
    <submittedName>
        <fullName evidence="1">Uncharacterized protein</fullName>
    </submittedName>
</protein>
<name>A0A9P3G0Q0_9APHY</name>
<evidence type="ECO:0000313" key="1">
    <source>
        <dbReference type="EMBL" id="GJE86078.1"/>
    </source>
</evidence>
<dbReference type="EMBL" id="BPQB01000003">
    <property type="protein sequence ID" value="GJE86078.1"/>
    <property type="molecule type" value="Genomic_DNA"/>
</dbReference>
<organism evidence="1 2">
    <name type="scientific">Phanerochaete sordida</name>
    <dbReference type="NCBI Taxonomy" id="48140"/>
    <lineage>
        <taxon>Eukaryota</taxon>
        <taxon>Fungi</taxon>
        <taxon>Dikarya</taxon>
        <taxon>Basidiomycota</taxon>
        <taxon>Agaricomycotina</taxon>
        <taxon>Agaricomycetes</taxon>
        <taxon>Polyporales</taxon>
        <taxon>Phanerochaetaceae</taxon>
        <taxon>Phanerochaete</taxon>
    </lineage>
</organism>
<gene>
    <name evidence="1" type="ORF">PsYK624_021580</name>
</gene>
<sequence>MYVEDPELLHNGKDFTAASSSLSCERLREPAGSFTVDRSSLRNHQRSCPAPARKSPIRLISPSGELDTWAIAVGPAANPSELLVIQSSTPFSQVMDELCEMMARWSLRDDPVLSSTSSPDSAPLAIDDISTAFTSLSLEDFSPPTPPQVEGDLDLWDEEPLFCGNTSFCDTDAESVCDSISDATCVEEESIVSWTTVCEDPQAKEDPSDGKKDTLLEDIMSGLQEHITAKREFAVAHSSAPAVSCPFTISAVVLVGLQCWRSSSPTSVAPLFAPALRKAFCV</sequence>
<reference evidence="1 2" key="1">
    <citation type="submission" date="2021-08" db="EMBL/GenBank/DDBJ databases">
        <title>Draft Genome Sequence of Phanerochaete sordida strain YK-624.</title>
        <authorList>
            <person name="Mori T."/>
            <person name="Dohra H."/>
            <person name="Suzuki T."/>
            <person name="Kawagishi H."/>
            <person name="Hirai H."/>
        </authorList>
    </citation>
    <scope>NUCLEOTIDE SEQUENCE [LARGE SCALE GENOMIC DNA]</scope>
    <source>
        <strain evidence="1 2">YK-624</strain>
    </source>
</reference>
<dbReference type="Proteomes" id="UP000703269">
    <property type="component" value="Unassembled WGS sequence"/>
</dbReference>
<evidence type="ECO:0000313" key="2">
    <source>
        <dbReference type="Proteomes" id="UP000703269"/>
    </source>
</evidence>
<accession>A0A9P3G0Q0</accession>